<name>A0A938XVD0_9BACL</name>
<protein>
    <submittedName>
        <fullName evidence="1">Uncharacterized protein</fullName>
    </submittedName>
</protein>
<proteinExistence type="predicted"/>
<reference evidence="1" key="1">
    <citation type="submission" date="2021-01" db="EMBL/GenBank/DDBJ databases">
        <title>Genomic Encyclopedia of Type Strains, Phase IV (KMG-IV): sequencing the most valuable type-strain genomes for metagenomic binning, comparative biology and taxonomic classification.</title>
        <authorList>
            <person name="Goeker M."/>
        </authorList>
    </citation>
    <scope>NUCLEOTIDE SEQUENCE</scope>
    <source>
        <strain evidence="1">DSM 25523</strain>
    </source>
</reference>
<evidence type="ECO:0000313" key="2">
    <source>
        <dbReference type="Proteomes" id="UP000717624"/>
    </source>
</evidence>
<gene>
    <name evidence="1" type="ORF">JOD01_002785</name>
</gene>
<evidence type="ECO:0000313" key="1">
    <source>
        <dbReference type="EMBL" id="MBM7591158.1"/>
    </source>
</evidence>
<dbReference type="AlphaFoldDB" id="A0A938XVD0"/>
<dbReference type="Proteomes" id="UP000717624">
    <property type="component" value="Unassembled WGS sequence"/>
</dbReference>
<dbReference type="RefSeq" id="WP_204518896.1">
    <property type="nucleotide sequence ID" value="NZ_JAFBEB010000010.1"/>
</dbReference>
<dbReference type="EMBL" id="JAFBEB010000010">
    <property type="protein sequence ID" value="MBM7591158.1"/>
    <property type="molecule type" value="Genomic_DNA"/>
</dbReference>
<comment type="caution">
    <text evidence="1">The sequence shown here is derived from an EMBL/GenBank/DDBJ whole genome shotgun (WGS) entry which is preliminary data.</text>
</comment>
<sequence>MIFLSEHIKKTIDIASGYTTGQLVVEGEMVGLLRDSGEVIELDEKSLIEVRNGDVYEQITIKEALTTETIEGWPLYAGLYTRVKGAIK</sequence>
<keyword evidence="2" id="KW-1185">Reference proteome</keyword>
<organism evidence="1 2">
    <name type="scientific">Brevibacillus fulvus</name>
    <dbReference type="NCBI Taxonomy" id="1125967"/>
    <lineage>
        <taxon>Bacteria</taxon>
        <taxon>Bacillati</taxon>
        <taxon>Bacillota</taxon>
        <taxon>Bacilli</taxon>
        <taxon>Bacillales</taxon>
        <taxon>Paenibacillaceae</taxon>
        <taxon>Brevibacillus</taxon>
    </lineage>
</organism>
<accession>A0A938XVD0</accession>